<accession>A0A918XKC4</accession>
<dbReference type="AlphaFoldDB" id="A0A918XKC4"/>
<dbReference type="Proteomes" id="UP000654947">
    <property type="component" value="Unassembled WGS sequence"/>
</dbReference>
<dbReference type="RefSeq" id="WP_193518616.1">
    <property type="nucleotide sequence ID" value="NZ_BMXL01000037.1"/>
</dbReference>
<feature type="compositionally biased region" description="Basic and acidic residues" evidence="1">
    <location>
        <begin position="240"/>
        <end position="261"/>
    </location>
</feature>
<feature type="compositionally biased region" description="Basic and acidic residues" evidence="1">
    <location>
        <begin position="89"/>
        <end position="98"/>
    </location>
</feature>
<keyword evidence="3" id="KW-1185">Reference proteome</keyword>
<gene>
    <name evidence="2" type="ORF">GCM10007147_43040</name>
</gene>
<feature type="compositionally biased region" description="Low complexity" evidence="1">
    <location>
        <begin position="262"/>
        <end position="272"/>
    </location>
</feature>
<evidence type="ECO:0000256" key="1">
    <source>
        <dbReference type="SAM" id="MobiDB-lite"/>
    </source>
</evidence>
<protein>
    <submittedName>
        <fullName evidence="2">Uncharacterized protein</fullName>
    </submittedName>
</protein>
<name>A0A918XKC4_9ACTN</name>
<organism evidence="2 3">
    <name type="scientific">Nocardiopsis kunsanensis</name>
    <dbReference type="NCBI Taxonomy" id="141693"/>
    <lineage>
        <taxon>Bacteria</taxon>
        <taxon>Bacillati</taxon>
        <taxon>Actinomycetota</taxon>
        <taxon>Actinomycetes</taxon>
        <taxon>Streptosporangiales</taxon>
        <taxon>Nocardiopsidaceae</taxon>
        <taxon>Nocardiopsis</taxon>
    </lineage>
</organism>
<feature type="region of interest" description="Disordered" evidence="1">
    <location>
        <begin position="86"/>
        <end position="105"/>
    </location>
</feature>
<sequence>MGADLFEEKFDGAVWALDHLPGDPLPPPGPNRPEMDTDRRHALTALIEHGHKGPFQVLGAEKCALMVLRSDWSWLRGHAANLGLDEGDPLPHADDTEHPSPFPTGRPPAVETEAELERALTALDTQGFPERAFALCKESGRRLLAAVLSARAYDAPAAWAAENAPKKALRGLLSEVVLAVQQVRLTGRTREPKVNSGFLPDIGRIRSGRRPRAVHGDKALTLPLSVRRVVRGEHGTRVESEVVLPRAEHSRTWEDTPEKEPQAPAAPQEEAPQPSPDGHADGPPDGSTGGTMYVPADGPPSRGGVPGQLATIRWEGFSHAWDDLGNRYLMLFEVEKGQPGLSWFLGTEVITQTLFPTLAEDATQLMLTNPGHLISRAPTIDGQVSGRPSVRTVPDGNTVTVELRRG</sequence>
<evidence type="ECO:0000313" key="2">
    <source>
        <dbReference type="EMBL" id="GHD36048.1"/>
    </source>
</evidence>
<dbReference type="EMBL" id="BMXL01000037">
    <property type="protein sequence ID" value="GHD36048.1"/>
    <property type="molecule type" value="Genomic_DNA"/>
</dbReference>
<comment type="caution">
    <text evidence="2">The sequence shown here is derived from an EMBL/GenBank/DDBJ whole genome shotgun (WGS) entry which is preliminary data.</text>
</comment>
<evidence type="ECO:0000313" key="3">
    <source>
        <dbReference type="Proteomes" id="UP000654947"/>
    </source>
</evidence>
<feature type="region of interest" description="Disordered" evidence="1">
    <location>
        <begin position="240"/>
        <end position="307"/>
    </location>
</feature>
<proteinExistence type="predicted"/>
<reference evidence="2 3" key="1">
    <citation type="journal article" date="2014" name="Int. J. Syst. Evol. Microbiol.">
        <title>Complete genome sequence of Corynebacterium casei LMG S-19264T (=DSM 44701T), isolated from a smear-ripened cheese.</title>
        <authorList>
            <consortium name="US DOE Joint Genome Institute (JGI-PGF)"/>
            <person name="Walter F."/>
            <person name="Albersmeier A."/>
            <person name="Kalinowski J."/>
            <person name="Ruckert C."/>
        </authorList>
    </citation>
    <scope>NUCLEOTIDE SEQUENCE [LARGE SCALE GENOMIC DNA]</scope>
    <source>
        <strain evidence="2 3">KCTC 19473</strain>
    </source>
</reference>